<gene>
    <name evidence="1" type="ORF">AEAE_0890</name>
</gene>
<organism evidence="1 2">
    <name type="scientific">Aeriscardovia aeriphila</name>
    <dbReference type="NCBI Taxonomy" id="218139"/>
    <lineage>
        <taxon>Bacteria</taxon>
        <taxon>Bacillati</taxon>
        <taxon>Actinomycetota</taxon>
        <taxon>Actinomycetes</taxon>
        <taxon>Bifidobacteriales</taxon>
        <taxon>Bifidobacteriaceae</taxon>
        <taxon>Aeriscardovia</taxon>
    </lineage>
</organism>
<accession>A0A261FBA2</accession>
<sequence length="72" mass="7877">MGFWIGLGFLLNTMMTADQWGGPHWLVSLGQGICTLSIPAGAIAGIWSICHDVRTTPTHSEPSHDDRQSKDR</sequence>
<comment type="caution">
    <text evidence="1">The sequence shown here is derived from an EMBL/GenBank/DDBJ whole genome shotgun (WGS) entry which is preliminary data.</text>
</comment>
<name>A0A261FBA2_9BIFI</name>
<proteinExistence type="predicted"/>
<dbReference type="EMBL" id="MWWU01000002">
    <property type="protein sequence ID" value="OZG56402.1"/>
    <property type="molecule type" value="Genomic_DNA"/>
</dbReference>
<evidence type="ECO:0000313" key="2">
    <source>
        <dbReference type="Proteomes" id="UP000228976"/>
    </source>
</evidence>
<protein>
    <submittedName>
        <fullName evidence="1">Uncharacterized protein</fullName>
    </submittedName>
</protein>
<keyword evidence="2" id="KW-1185">Reference proteome</keyword>
<reference evidence="1 2" key="1">
    <citation type="journal article" date="2017" name="BMC Genomics">
        <title>Comparative genomic and phylogenomic analyses of the Bifidobacteriaceae family.</title>
        <authorList>
            <person name="Lugli G.A."/>
            <person name="Milani C."/>
            <person name="Turroni F."/>
            <person name="Duranti S."/>
            <person name="Mancabelli L."/>
            <person name="Mangifesta M."/>
            <person name="Ferrario C."/>
            <person name="Modesto M."/>
            <person name="Mattarelli P."/>
            <person name="Jiri K."/>
            <person name="van Sinderen D."/>
            <person name="Ventura M."/>
        </authorList>
    </citation>
    <scope>NUCLEOTIDE SEQUENCE [LARGE SCALE GENOMIC DNA]</scope>
    <source>
        <strain evidence="1 2">LMG 21773</strain>
    </source>
</reference>
<dbReference type="Proteomes" id="UP000228976">
    <property type="component" value="Unassembled WGS sequence"/>
</dbReference>
<evidence type="ECO:0000313" key="1">
    <source>
        <dbReference type="EMBL" id="OZG56402.1"/>
    </source>
</evidence>
<dbReference type="AlphaFoldDB" id="A0A261FBA2"/>